<dbReference type="Proteomes" id="UP000765509">
    <property type="component" value="Unassembled WGS sequence"/>
</dbReference>
<evidence type="ECO:0000313" key="1">
    <source>
        <dbReference type="EMBL" id="MBW0475618.1"/>
    </source>
</evidence>
<gene>
    <name evidence="1" type="ORF">O181_015333</name>
</gene>
<accession>A0A9Q3C316</accession>
<evidence type="ECO:0000313" key="2">
    <source>
        <dbReference type="Proteomes" id="UP000765509"/>
    </source>
</evidence>
<dbReference type="EMBL" id="AVOT02004177">
    <property type="protein sequence ID" value="MBW0475618.1"/>
    <property type="molecule type" value="Genomic_DNA"/>
</dbReference>
<reference evidence="1" key="1">
    <citation type="submission" date="2021-03" db="EMBL/GenBank/DDBJ databases">
        <title>Draft genome sequence of rust myrtle Austropuccinia psidii MF-1, a brazilian biotype.</title>
        <authorList>
            <person name="Quecine M.C."/>
            <person name="Pachon D.M.R."/>
            <person name="Bonatelli M.L."/>
            <person name="Correr F.H."/>
            <person name="Franceschini L.M."/>
            <person name="Leite T.F."/>
            <person name="Margarido G.R.A."/>
            <person name="Almeida C.A."/>
            <person name="Ferrarezi J.A."/>
            <person name="Labate C.A."/>
        </authorList>
    </citation>
    <scope>NUCLEOTIDE SEQUENCE</scope>
    <source>
        <strain evidence="1">MF-1</strain>
    </source>
</reference>
<organism evidence="1 2">
    <name type="scientific">Austropuccinia psidii MF-1</name>
    <dbReference type="NCBI Taxonomy" id="1389203"/>
    <lineage>
        <taxon>Eukaryota</taxon>
        <taxon>Fungi</taxon>
        <taxon>Dikarya</taxon>
        <taxon>Basidiomycota</taxon>
        <taxon>Pucciniomycotina</taxon>
        <taxon>Pucciniomycetes</taxon>
        <taxon>Pucciniales</taxon>
        <taxon>Sphaerophragmiaceae</taxon>
        <taxon>Austropuccinia</taxon>
    </lineage>
</organism>
<comment type="caution">
    <text evidence="1">The sequence shown here is derived from an EMBL/GenBank/DDBJ whole genome shotgun (WGS) entry which is preliminary data.</text>
</comment>
<keyword evidence="2" id="KW-1185">Reference proteome</keyword>
<proteinExistence type="predicted"/>
<name>A0A9Q3C316_9BASI</name>
<protein>
    <submittedName>
        <fullName evidence="1">Uncharacterized protein</fullName>
    </submittedName>
</protein>
<sequence length="193" mass="22389">MQGREDITYVERLHQRMLEIQQELIELLKEEGKRKGSRFTTENIPMEESISMPKIFRQGGLPSSYLGPMASSTPFTSQTPNTLPKRVNIYAQASGPFQQEIPKNNTPIVNIRPKDYNLWLDGKEVERRIKRVENIVEIEGESGRDIARQLYLLTKDQDISYHIEGIPGYETGDWEQLKLDMKRRLGTVSPERR</sequence>
<dbReference type="OrthoDB" id="2152029at2759"/>
<dbReference type="AlphaFoldDB" id="A0A9Q3C316"/>